<evidence type="ECO:0000313" key="5">
    <source>
        <dbReference type="Proteomes" id="UP000007264"/>
    </source>
</evidence>
<feature type="chain" id="PRO_5003636669" evidence="2">
    <location>
        <begin position="27"/>
        <end position="621"/>
    </location>
</feature>
<dbReference type="Pfam" id="PF03109">
    <property type="entry name" value="ABC1"/>
    <property type="match status" value="1"/>
</dbReference>
<dbReference type="STRING" id="574566.I0YUQ5"/>
<reference evidence="4 5" key="1">
    <citation type="journal article" date="2012" name="Genome Biol.">
        <title>The genome of the polar eukaryotic microalga coccomyxa subellipsoidea reveals traits of cold adaptation.</title>
        <authorList>
            <person name="Blanc G."/>
            <person name="Agarkova I."/>
            <person name="Grimwood J."/>
            <person name="Kuo A."/>
            <person name="Brueggeman A."/>
            <person name="Dunigan D."/>
            <person name="Gurnon J."/>
            <person name="Ladunga I."/>
            <person name="Lindquist E."/>
            <person name="Lucas S."/>
            <person name="Pangilinan J."/>
            <person name="Proschold T."/>
            <person name="Salamov A."/>
            <person name="Schmutz J."/>
            <person name="Weeks D."/>
            <person name="Yamada T."/>
            <person name="Claverie J.M."/>
            <person name="Grigoriev I."/>
            <person name="Van Etten J."/>
            <person name="Lomsadze A."/>
            <person name="Borodovsky M."/>
        </authorList>
    </citation>
    <scope>NUCLEOTIDE SEQUENCE [LARGE SCALE GENOMIC DNA]</scope>
    <source>
        <strain evidence="4 5">C-169</strain>
    </source>
</reference>
<dbReference type="InterPro" id="IPR004147">
    <property type="entry name" value="ABC1_dom"/>
</dbReference>
<protein>
    <submittedName>
        <fullName evidence="4">ABC1-domain-containing protein</fullName>
    </submittedName>
</protein>
<accession>I0YUQ5</accession>
<comment type="caution">
    <text evidence="4">The sequence shown here is derived from an EMBL/GenBank/DDBJ whole genome shotgun (WGS) entry which is preliminary data.</text>
</comment>
<dbReference type="AlphaFoldDB" id="I0YUQ5"/>
<dbReference type="PANTHER" id="PTHR10566:SF118">
    <property type="entry name" value="PROTEIN KINASE DOMAIN-CONTAINING PROTEIN"/>
    <property type="match status" value="1"/>
</dbReference>
<organism evidence="4 5">
    <name type="scientific">Coccomyxa subellipsoidea (strain C-169)</name>
    <name type="common">Green microalga</name>
    <dbReference type="NCBI Taxonomy" id="574566"/>
    <lineage>
        <taxon>Eukaryota</taxon>
        <taxon>Viridiplantae</taxon>
        <taxon>Chlorophyta</taxon>
        <taxon>core chlorophytes</taxon>
        <taxon>Trebouxiophyceae</taxon>
        <taxon>Trebouxiophyceae incertae sedis</taxon>
        <taxon>Coccomyxaceae</taxon>
        <taxon>Coccomyxa</taxon>
        <taxon>Coccomyxa subellipsoidea</taxon>
    </lineage>
</organism>
<dbReference type="SUPFAM" id="SSF56112">
    <property type="entry name" value="Protein kinase-like (PK-like)"/>
    <property type="match status" value="1"/>
</dbReference>
<dbReference type="InterPro" id="IPR011009">
    <property type="entry name" value="Kinase-like_dom_sf"/>
</dbReference>
<dbReference type="GeneID" id="17040110"/>
<proteinExistence type="inferred from homology"/>
<evidence type="ECO:0000256" key="2">
    <source>
        <dbReference type="SAM" id="SignalP"/>
    </source>
</evidence>
<dbReference type="CDD" id="cd05121">
    <property type="entry name" value="ABC1_ADCK3-like"/>
    <property type="match status" value="1"/>
</dbReference>
<name>I0YUQ5_COCSC</name>
<keyword evidence="5" id="KW-1185">Reference proteome</keyword>
<dbReference type="OrthoDB" id="427480at2759"/>
<dbReference type="eggNOG" id="KOG1235">
    <property type="taxonomic scope" value="Eukaryota"/>
</dbReference>
<comment type="similarity">
    <text evidence="1">Belongs to the protein kinase superfamily. ADCK protein kinase family.</text>
</comment>
<dbReference type="RefSeq" id="XP_005646668.1">
    <property type="nucleotide sequence ID" value="XM_005646611.1"/>
</dbReference>
<dbReference type="PANTHER" id="PTHR10566">
    <property type="entry name" value="CHAPERONE-ACTIVITY OF BC1 COMPLEX CABC1 -RELATED"/>
    <property type="match status" value="1"/>
</dbReference>
<evidence type="ECO:0000259" key="3">
    <source>
        <dbReference type="Pfam" id="PF03109"/>
    </source>
</evidence>
<keyword evidence="2" id="KW-0732">Signal</keyword>
<gene>
    <name evidence="4" type="ORF">COCSUDRAFT_16797</name>
</gene>
<dbReference type="Proteomes" id="UP000007264">
    <property type="component" value="Unassembled WGS sequence"/>
</dbReference>
<feature type="domain" description="ABC1 atypical kinase-like" evidence="3">
    <location>
        <begin position="132"/>
        <end position="369"/>
    </location>
</feature>
<sequence>MGGYSTQTVVCLALGVLALGLASSSGEGAGDESGVDVPLPWEYDADAVAEYWARRPVAVAHRTAEVLSTAAAVGAGLLYDRLTGGLDRNAPQRAAQVRSAVERLGPAYVKVAQAVSTRVDILSPAYLIEIERLQDRVPPFPTSDALLTMAAAWQRPPMEVLASVSAEPIAAASLGQARPKLINNLSEVAVKVQRPALRRAIALDLFLMRRLALFVKTIPEINTDWVGLIDEWAGRFFQELDYEREARNAVVFRDQMADLGGITVAEVYENLTSREILTTAWVQGEKLSESTAADVRELCSTLLNCYLIQLLETGLLHADPHPGNLLRTADGRICILDFGLMTEVAPERRLALVEYIAHLSVQDWAGVAKDLVNLGFTPEGAPDPGEAGLVEPLGAVLSQLSAGGGAKGINIDDVTAQLERLTREYPFEARPLLAFFYPLTRIPSYFALILRAFSVIEGIALRVDPQYSIVQECFPYIARRLLTDNHPRTRAALQQLLYANKSRIDIGRLKRLSSAFGRYTVSGLTVTNPQAAVTNPAGGSGAPVLDGTAKEALRLVFSQEGSYAQVRICAASTFLLRSSFCYHYHLRSSSVSMTASQISLSWALLPKSRIYSFRRICRCPF</sequence>
<dbReference type="EMBL" id="AGSI01000010">
    <property type="protein sequence ID" value="EIE22124.1"/>
    <property type="molecule type" value="Genomic_DNA"/>
</dbReference>
<feature type="signal peptide" evidence="2">
    <location>
        <begin position="1"/>
        <end position="26"/>
    </location>
</feature>
<evidence type="ECO:0000256" key="1">
    <source>
        <dbReference type="ARBA" id="ARBA00009670"/>
    </source>
</evidence>
<dbReference type="KEGG" id="csl:COCSUDRAFT_16797"/>
<dbReference type="InterPro" id="IPR050154">
    <property type="entry name" value="UbiB_kinase"/>
</dbReference>
<evidence type="ECO:0000313" key="4">
    <source>
        <dbReference type="EMBL" id="EIE22124.1"/>
    </source>
</evidence>